<evidence type="ECO:0000313" key="2">
    <source>
        <dbReference type="Proteomes" id="UP000648801"/>
    </source>
</evidence>
<accession>A0A916VYF8</accession>
<protein>
    <recommendedName>
        <fullName evidence="3">Alpha/beta hydrolase</fullName>
    </recommendedName>
</protein>
<organism evidence="1 2">
    <name type="scientific">Edaphobacter acidisoli</name>
    <dbReference type="NCBI Taxonomy" id="2040573"/>
    <lineage>
        <taxon>Bacteria</taxon>
        <taxon>Pseudomonadati</taxon>
        <taxon>Acidobacteriota</taxon>
        <taxon>Terriglobia</taxon>
        <taxon>Terriglobales</taxon>
        <taxon>Acidobacteriaceae</taxon>
        <taxon>Edaphobacter</taxon>
    </lineage>
</organism>
<dbReference type="Proteomes" id="UP000648801">
    <property type="component" value="Unassembled WGS sequence"/>
</dbReference>
<name>A0A916VYF8_9BACT</name>
<reference evidence="1" key="1">
    <citation type="journal article" date="2014" name="Int. J. Syst. Evol. Microbiol.">
        <title>Complete genome sequence of Corynebacterium casei LMG S-19264T (=DSM 44701T), isolated from a smear-ripened cheese.</title>
        <authorList>
            <consortium name="US DOE Joint Genome Institute (JGI-PGF)"/>
            <person name="Walter F."/>
            <person name="Albersmeier A."/>
            <person name="Kalinowski J."/>
            <person name="Ruckert C."/>
        </authorList>
    </citation>
    <scope>NUCLEOTIDE SEQUENCE</scope>
    <source>
        <strain evidence="1">CGMCC 1.15447</strain>
    </source>
</reference>
<sequence length="258" mass="28484">MVEHTREHPRLTKTTPAGQRLPLELGTLFVPQRVTQKHGVRLLFFFHGGDWLPQLAISRQHNMAVVTVQAGAGSGSYTKLFTDPGRFSTLITEAEAKSGITFSEIDLGGWSAGCGALRQILNDPASYDRIHRVLCIDGVHTGYVNGKPGPLESQIETGNLDVWLRFGRDAMANKKRFIITHSEIFPGTFASTTETADYLLHEWSLKPHPVVRWGPMKTQMLSEVKSGGLLVVGFAGNSAPDHVDQLHSLPGYLTWLMK</sequence>
<dbReference type="AlphaFoldDB" id="A0A916VYF8"/>
<dbReference type="EMBL" id="BMJB01000001">
    <property type="protein sequence ID" value="GGA53329.1"/>
    <property type="molecule type" value="Genomic_DNA"/>
</dbReference>
<evidence type="ECO:0000313" key="1">
    <source>
        <dbReference type="EMBL" id="GGA53329.1"/>
    </source>
</evidence>
<evidence type="ECO:0008006" key="3">
    <source>
        <dbReference type="Google" id="ProtNLM"/>
    </source>
</evidence>
<proteinExistence type="predicted"/>
<gene>
    <name evidence="1" type="ORF">GCM10011507_00480</name>
</gene>
<reference evidence="1" key="2">
    <citation type="submission" date="2020-09" db="EMBL/GenBank/DDBJ databases">
        <authorList>
            <person name="Sun Q."/>
            <person name="Zhou Y."/>
        </authorList>
    </citation>
    <scope>NUCLEOTIDE SEQUENCE</scope>
    <source>
        <strain evidence="1">CGMCC 1.15447</strain>
    </source>
</reference>
<dbReference type="Gene3D" id="3.40.50.1820">
    <property type="entry name" value="alpha/beta hydrolase"/>
    <property type="match status" value="1"/>
</dbReference>
<dbReference type="SUPFAM" id="SSF53474">
    <property type="entry name" value="alpha/beta-Hydrolases"/>
    <property type="match status" value="1"/>
</dbReference>
<dbReference type="InterPro" id="IPR029058">
    <property type="entry name" value="AB_hydrolase_fold"/>
</dbReference>
<comment type="caution">
    <text evidence="1">The sequence shown here is derived from an EMBL/GenBank/DDBJ whole genome shotgun (WGS) entry which is preliminary data.</text>
</comment>
<keyword evidence="2" id="KW-1185">Reference proteome</keyword>